<protein>
    <recommendedName>
        <fullName evidence="2">Flagellar hook-length control protein-like C-terminal domain-containing protein</fullName>
    </recommendedName>
</protein>
<feature type="compositionally biased region" description="Pro residues" evidence="1">
    <location>
        <begin position="225"/>
        <end position="236"/>
    </location>
</feature>
<dbReference type="Proteomes" id="UP000215633">
    <property type="component" value="Unassembled WGS sequence"/>
</dbReference>
<dbReference type="EMBL" id="NEVT01000006">
    <property type="protein sequence ID" value="OZI75604.1"/>
    <property type="molecule type" value="Genomic_DNA"/>
</dbReference>
<dbReference type="Pfam" id="PF02120">
    <property type="entry name" value="Flg_hook"/>
    <property type="match status" value="1"/>
</dbReference>
<sequence length="433" mass="41777">MIRPPIKTTMTATSPPQLPVPSAAPPNAGRGADKPASGGGRDSFAQTLARQRAADPGPAALSAGQPGRADRGKAVEGETAPGIDAGQPDQAQDQEAAQAAAAALAVAAPTAPALPAQAIEIAAHAARLQQAAAAAAPTPAAPPVLAAGPAATPMTLSSEPAAAAAPSGVPATAILPDAAAAHPRAAAAATTVATTRAMQATAAPAAALPQAPVPHAGTQQLAGDEPPPTADAPPGVPLTAPLAEPAAPAAPDQPSAMQAALALSGSGRPDGAAAPGQLGANPPLALSIATPLSATPAWGADLGHQLVVLSHESGTGHHTAELRLDPPDLGPLRVTLSVNDGVASASFVSAHAAVRHAVEAALPQLQQALAQAGLSLGQASVGDHGAQSGSDMQQQARGQAQGGHGESPADAEVAVHVAGRPARPTDGLVDTFA</sequence>
<gene>
    <name evidence="3" type="ORF">CAL24_10260</name>
</gene>
<feature type="compositionally biased region" description="Low complexity" evidence="1">
    <location>
        <begin position="85"/>
        <end position="95"/>
    </location>
</feature>
<evidence type="ECO:0000259" key="2">
    <source>
        <dbReference type="Pfam" id="PF02120"/>
    </source>
</evidence>
<evidence type="ECO:0000313" key="4">
    <source>
        <dbReference type="Proteomes" id="UP000215633"/>
    </source>
</evidence>
<keyword evidence="4" id="KW-1185">Reference proteome</keyword>
<reference evidence="4" key="1">
    <citation type="submission" date="2017-05" db="EMBL/GenBank/DDBJ databases">
        <title>Complete and WGS of Bordetella genogroups.</title>
        <authorList>
            <person name="Spilker T."/>
            <person name="Lipuma J."/>
        </authorList>
    </citation>
    <scope>NUCLEOTIDE SEQUENCE [LARGE SCALE GENOMIC DNA]</scope>
    <source>
        <strain evidence="4">AU8256</strain>
    </source>
</reference>
<evidence type="ECO:0000313" key="3">
    <source>
        <dbReference type="EMBL" id="OZI75604.1"/>
    </source>
</evidence>
<feature type="region of interest" description="Disordered" evidence="1">
    <location>
        <begin position="1"/>
        <end position="95"/>
    </location>
</feature>
<proteinExistence type="predicted"/>
<name>A0A261VN99_9BORD</name>
<comment type="caution">
    <text evidence="3">The sequence shown here is derived from an EMBL/GenBank/DDBJ whole genome shotgun (WGS) entry which is preliminary data.</text>
</comment>
<feature type="region of interest" description="Disordered" evidence="1">
    <location>
        <begin position="380"/>
        <end position="411"/>
    </location>
</feature>
<organism evidence="3 4">
    <name type="scientific">Bordetella genomosp. 2</name>
    <dbReference type="NCBI Taxonomy" id="1983456"/>
    <lineage>
        <taxon>Bacteria</taxon>
        <taxon>Pseudomonadati</taxon>
        <taxon>Pseudomonadota</taxon>
        <taxon>Betaproteobacteria</taxon>
        <taxon>Burkholderiales</taxon>
        <taxon>Alcaligenaceae</taxon>
        <taxon>Bordetella</taxon>
    </lineage>
</organism>
<accession>A0A261VN99</accession>
<dbReference type="AlphaFoldDB" id="A0A261VN99"/>
<dbReference type="InterPro" id="IPR021136">
    <property type="entry name" value="Flagellar_hook_control-like_C"/>
</dbReference>
<dbReference type="PANTHER" id="PTHR37533:SF2">
    <property type="entry name" value="FLAGELLAR HOOK-LENGTH CONTROL PROTEIN"/>
    <property type="match status" value="1"/>
</dbReference>
<dbReference type="PANTHER" id="PTHR37533">
    <property type="entry name" value="FLAGELLAR HOOK-LENGTH CONTROL PROTEIN"/>
    <property type="match status" value="1"/>
</dbReference>
<feature type="domain" description="Flagellar hook-length control protein-like C-terminal" evidence="2">
    <location>
        <begin position="313"/>
        <end position="387"/>
    </location>
</feature>
<feature type="region of interest" description="Disordered" evidence="1">
    <location>
        <begin position="215"/>
        <end position="278"/>
    </location>
</feature>
<dbReference type="CDD" id="cd17470">
    <property type="entry name" value="T3SS_Flik_C"/>
    <property type="match status" value="1"/>
</dbReference>
<feature type="compositionally biased region" description="Low complexity" evidence="1">
    <location>
        <begin position="237"/>
        <end position="260"/>
    </location>
</feature>
<dbReference type="Gene3D" id="3.30.750.140">
    <property type="match status" value="1"/>
</dbReference>
<dbReference type="InterPro" id="IPR052563">
    <property type="entry name" value="FliK"/>
</dbReference>
<evidence type="ECO:0000256" key="1">
    <source>
        <dbReference type="SAM" id="MobiDB-lite"/>
    </source>
</evidence>
<dbReference type="InterPro" id="IPR038610">
    <property type="entry name" value="FliK-like_C_sf"/>
</dbReference>